<dbReference type="InterPro" id="IPR012337">
    <property type="entry name" value="RNaseH-like_sf"/>
</dbReference>
<evidence type="ECO:0000313" key="9">
    <source>
        <dbReference type="EMBL" id="KRH92401.1"/>
    </source>
</evidence>
<dbReference type="OrthoDB" id="8191639at2759"/>
<dbReference type="AlphaFoldDB" id="A0A0R0M092"/>
<keyword evidence="3" id="KW-0540">Nuclease</keyword>
<dbReference type="GO" id="GO:0005634">
    <property type="term" value="C:nucleus"/>
    <property type="evidence" value="ECO:0007669"/>
    <property type="project" value="UniProtKB-SubCell"/>
</dbReference>
<evidence type="ECO:0000256" key="3">
    <source>
        <dbReference type="ARBA" id="ARBA00022722"/>
    </source>
</evidence>
<evidence type="ECO:0000256" key="5">
    <source>
        <dbReference type="ARBA" id="ARBA00022839"/>
    </source>
</evidence>
<evidence type="ECO:0000256" key="6">
    <source>
        <dbReference type="ARBA" id="ARBA00023242"/>
    </source>
</evidence>
<gene>
    <name evidence="9" type="ORF">M153_64480001101</name>
</gene>
<evidence type="ECO:0000259" key="8">
    <source>
        <dbReference type="SMART" id="SM00479"/>
    </source>
</evidence>
<dbReference type="CDD" id="cd06145">
    <property type="entry name" value="REX1_like"/>
    <property type="match status" value="1"/>
</dbReference>
<dbReference type="InterPro" id="IPR013520">
    <property type="entry name" value="Ribonucl_H"/>
</dbReference>
<evidence type="ECO:0000256" key="1">
    <source>
        <dbReference type="ARBA" id="ARBA00004123"/>
    </source>
</evidence>
<comment type="similarity">
    <text evidence="2">Belongs to the REXO1/REXO3 family.</text>
</comment>
<dbReference type="VEuPathDB" id="MicrosporidiaDB:M153_64480001101"/>
<proteinExistence type="inferred from homology"/>
<name>A0A0R0M092_9MICR</name>
<evidence type="ECO:0000256" key="4">
    <source>
        <dbReference type="ARBA" id="ARBA00022801"/>
    </source>
</evidence>
<organism evidence="9 10">
    <name type="scientific">Pseudoloma neurophilia</name>
    <dbReference type="NCBI Taxonomy" id="146866"/>
    <lineage>
        <taxon>Eukaryota</taxon>
        <taxon>Fungi</taxon>
        <taxon>Fungi incertae sedis</taxon>
        <taxon>Microsporidia</taxon>
        <taxon>Pseudoloma</taxon>
    </lineage>
</organism>
<evidence type="ECO:0000313" key="10">
    <source>
        <dbReference type="Proteomes" id="UP000051530"/>
    </source>
</evidence>
<dbReference type="PANTHER" id="PTHR12801:SF115">
    <property type="entry name" value="FI18136P1-RELATED"/>
    <property type="match status" value="1"/>
</dbReference>
<dbReference type="InterPro" id="IPR047021">
    <property type="entry name" value="REXO1/3/4-like"/>
</dbReference>
<sequence length="367" mass="43172">MSNIRIRIQHDKIESMTLFKLRDFIFCLFFNQKRPSFVKIQNKSAIKRLNCLFLKTDGKLNLKNVQFVPLQDNFSIDEIENLIFKSENKEIENDRNGEMSENDRNEEVNENDSNEENRAMSENVIKNKDRNENVKNSEINQNVIKNSEINQSGINQSDRNDYFKYFIIQDPESVYLEDAIHVKSIVSVGRKEDLNIKEYKRVTNINSNINSKLNNFTFERIIAIDCEMIKTKFGVELGRVTLVDFFENVLCDHFVKPKGKIIEYKTEFSGLTPESFKNAISFKEAQKSVLDKIKPYSIILGHSLFNDLHILKIYHPFLIDTSRLFRTRDNYKIRLKILIKKYFNEIIQDSKHDSREDAIACIKLLNL</sequence>
<protein>
    <submittedName>
        <fullName evidence="9">3'-5' exonuclease</fullName>
    </submittedName>
</protein>
<keyword evidence="10" id="KW-1185">Reference proteome</keyword>
<dbReference type="Gene3D" id="3.30.420.10">
    <property type="entry name" value="Ribonuclease H-like superfamily/Ribonuclease H"/>
    <property type="match status" value="1"/>
</dbReference>
<dbReference type="GO" id="GO:0003676">
    <property type="term" value="F:nucleic acid binding"/>
    <property type="evidence" value="ECO:0007669"/>
    <property type="project" value="InterPro"/>
</dbReference>
<dbReference type="Proteomes" id="UP000051530">
    <property type="component" value="Unassembled WGS sequence"/>
</dbReference>
<feature type="non-terminal residue" evidence="9">
    <location>
        <position position="367"/>
    </location>
</feature>
<comment type="caution">
    <text evidence="9">The sequence shown here is derived from an EMBL/GenBank/DDBJ whole genome shotgun (WGS) entry which is preliminary data.</text>
</comment>
<dbReference type="EMBL" id="LGUB01000954">
    <property type="protein sequence ID" value="KRH92401.1"/>
    <property type="molecule type" value="Genomic_DNA"/>
</dbReference>
<keyword evidence="6" id="KW-0539">Nucleus</keyword>
<dbReference type="InterPro" id="IPR034922">
    <property type="entry name" value="REX1-like_exo"/>
</dbReference>
<feature type="domain" description="Exonuclease" evidence="8">
    <location>
        <begin position="220"/>
        <end position="367"/>
    </location>
</feature>
<dbReference type="PANTHER" id="PTHR12801">
    <property type="entry name" value="RNA EXONUCLEASE REXO1 / RECO3 FAMILY MEMBER-RELATED"/>
    <property type="match status" value="1"/>
</dbReference>
<keyword evidence="5 9" id="KW-0269">Exonuclease</keyword>
<dbReference type="Pfam" id="PF00929">
    <property type="entry name" value="RNase_T"/>
    <property type="match status" value="1"/>
</dbReference>
<dbReference type="SUPFAM" id="SSF53098">
    <property type="entry name" value="Ribonuclease H-like"/>
    <property type="match status" value="1"/>
</dbReference>
<dbReference type="GO" id="GO:0004527">
    <property type="term" value="F:exonuclease activity"/>
    <property type="evidence" value="ECO:0007669"/>
    <property type="project" value="UniProtKB-KW"/>
</dbReference>
<keyword evidence="4" id="KW-0378">Hydrolase</keyword>
<dbReference type="SMART" id="SM00479">
    <property type="entry name" value="EXOIII"/>
    <property type="match status" value="1"/>
</dbReference>
<reference evidence="9 10" key="1">
    <citation type="submission" date="2015-07" db="EMBL/GenBank/DDBJ databases">
        <title>The genome of Pseudoloma neurophilia, a relevant intracellular parasite of the zebrafish.</title>
        <authorList>
            <person name="Ndikumana S."/>
            <person name="Pelin A."/>
            <person name="Sanders J."/>
            <person name="Corradi N."/>
        </authorList>
    </citation>
    <scope>NUCLEOTIDE SEQUENCE [LARGE SCALE GENOMIC DNA]</scope>
    <source>
        <strain evidence="9 10">MK1</strain>
    </source>
</reference>
<evidence type="ECO:0000256" key="7">
    <source>
        <dbReference type="SAM" id="MobiDB-lite"/>
    </source>
</evidence>
<accession>A0A0R0M092</accession>
<evidence type="ECO:0000256" key="2">
    <source>
        <dbReference type="ARBA" id="ARBA00006357"/>
    </source>
</evidence>
<feature type="region of interest" description="Disordered" evidence="7">
    <location>
        <begin position="92"/>
        <end position="119"/>
    </location>
</feature>
<comment type="subcellular location">
    <subcellularLocation>
        <location evidence="1">Nucleus</location>
    </subcellularLocation>
</comment>
<dbReference type="InterPro" id="IPR036397">
    <property type="entry name" value="RNaseH_sf"/>
</dbReference>
<feature type="compositionally biased region" description="Basic and acidic residues" evidence="7">
    <location>
        <begin position="92"/>
        <end position="107"/>
    </location>
</feature>